<feature type="region of interest" description="Disordered" evidence="2">
    <location>
        <begin position="81"/>
        <end position="108"/>
    </location>
</feature>
<accession>S8DVX4</accession>
<keyword evidence="1" id="KW-0863">Zinc-finger</keyword>
<dbReference type="InterPro" id="IPR038508">
    <property type="entry name" value="ArfGAP_dom_sf"/>
</dbReference>
<evidence type="ECO:0000256" key="2">
    <source>
        <dbReference type="SAM" id="MobiDB-lite"/>
    </source>
</evidence>
<dbReference type="GO" id="GO:0005096">
    <property type="term" value="F:GTPase activator activity"/>
    <property type="evidence" value="ECO:0007669"/>
    <property type="project" value="InterPro"/>
</dbReference>
<feature type="compositionally biased region" description="Low complexity" evidence="2">
    <location>
        <begin position="358"/>
        <end position="391"/>
    </location>
</feature>
<dbReference type="FunFam" id="1.10.220.150:FF:000026">
    <property type="entry name" value="GTPase activating protein for Arf, putative"/>
    <property type="match status" value="1"/>
</dbReference>
<evidence type="ECO:0000259" key="3">
    <source>
        <dbReference type="PROSITE" id="PS50115"/>
    </source>
</evidence>
<feature type="compositionally biased region" description="Polar residues" evidence="2">
    <location>
        <begin position="194"/>
        <end position="248"/>
    </location>
</feature>
<feature type="region of interest" description="Disordered" evidence="2">
    <location>
        <begin position="163"/>
        <end position="251"/>
    </location>
</feature>
<feature type="compositionally biased region" description="Polar residues" evidence="2">
    <location>
        <begin position="81"/>
        <end position="90"/>
    </location>
</feature>
<organism evidence="4 5">
    <name type="scientific">Fomitopsis schrenkii</name>
    <name type="common">Brown rot fungus</name>
    <dbReference type="NCBI Taxonomy" id="2126942"/>
    <lineage>
        <taxon>Eukaryota</taxon>
        <taxon>Fungi</taxon>
        <taxon>Dikarya</taxon>
        <taxon>Basidiomycota</taxon>
        <taxon>Agaricomycotina</taxon>
        <taxon>Agaricomycetes</taxon>
        <taxon>Polyporales</taxon>
        <taxon>Fomitopsis</taxon>
    </lineage>
</organism>
<keyword evidence="1" id="KW-0479">Metal-binding</keyword>
<dbReference type="eggNOG" id="KOG0703">
    <property type="taxonomic scope" value="Eukaryota"/>
</dbReference>
<keyword evidence="5" id="KW-1185">Reference proteome</keyword>
<dbReference type="InterPro" id="IPR001164">
    <property type="entry name" value="ArfGAP_dom"/>
</dbReference>
<dbReference type="InterPro" id="IPR051718">
    <property type="entry name" value="ARF_GTPase-activating"/>
</dbReference>
<dbReference type="GO" id="GO:0008270">
    <property type="term" value="F:zinc ion binding"/>
    <property type="evidence" value="ECO:0007669"/>
    <property type="project" value="UniProtKB-KW"/>
</dbReference>
<dbReference type="PANTHER" id="PTHR45705">
    <property type="entry name" value="FI20236P1"/>
    <property type="match status" value="1"/>
</dbReference>
<gene>
    <name evidence="4" type="ORF">FOMPIDRAFT_99608</name>
</gene>
<dbReference type="PANTHER" id="PTHR45705:SF1">
    <property type="entry name" value="FI20236P1"/>
    <property type="match status" value="1"/>
</dbReference>
<proteinExistence type="predicted"/>
<reference evidence="4 5" key="1">
    <citation type="journal article" date="2012" name="Science">
        <title>The Paleozoic origin of enzymatic lignin decomposition reconstructed from 31 fungal genomes.</title>
        <authorList>
            <person name="Floudas D."/>
            <person name="Binder M."/>
            <person name="Riley R."/>
            <person name="Barry K."/>
            <person name="Blanchette R.A."/>
            <person name="Henrissat B."/>
            <person name="Martinez A.T."/>
            <person name="Otillar R."/>
            <person name="Spatafora J.W."/>
            <person name="Yadav J.S."/>
            <person name="Aerts A."/>
            <person name="Benoit I."/>
            <person name="Boyd A."/>
            <person name="Carlson A."/>
            <person name="Copeland A."/>
            <person name="Coutinho P.M."/>
            <person name="de Vries R.P."/>
            <person name="Ferreira P."/>
            <person name="Findley K."/>
            <person name="Foster B."/>
            <person name="Gaskell J."/>
            <person name="Glotzer D."/>
            <person name="Gorecki P."/>
            <person name="Heitman J."/>
            <person name="Hesse C."/>
            <person name="Hori C."/>
            <person name="Igarashi K."/>
            <person name="Jurgens J.A."/>
            <person name="Kallen N."/>
            <person name="Kersten P."/>
            <person name="Kohler A."/>
            <person name="Kuees U."/>
            <person name="Kumar T.K.A."/>
            <person name="Kuo A."/>
            <person name="LaButti K."/>
            <person name="Larrondo L.F."/>
            <person name="Lindquist E."/>
            <person name="Ling A."/>
            <person name="Lombard V."/>
            <person name="Lucas S."/>
            <person name="Lundell T."/>
            <person name="Martin R."/>
            <person name="McLaughlin D.J."/>
            <person name="Morgenstern I."/>
            <person name="Morin E."/>
            <person name="Murat C."/>
            <person name="Nagy L.G."/>
            <person name="Nolan M."/>
            <person name="Ohm R.A."/>
            <person name="Patyshakuliyeva A."/>
            <person name="Rokas A."/>
            <person name="Ruiz-Duenas F.J."/>
            <person name="Sabat G."/>
            <person name="Salamov A."/>
            <person name="Samejima M."/>
            <person name="Schmutz J."/>
            <person name="Slot J.C."/>
            <person name="St John F."/>
            <person name="Stenlid J."/>
            <person name="Sun H."/>
            <person name="Sun S."/>
            <person name="Syed K."/>
            <person name="Tsang A."/>
            <person name="Wiebenga A."/>
            <person name="Young D."/>
            <person name="Pisabarro A."/>
            <person name="Eastwood D.C."/>
            <person name="Martin F."/>
            <person name="Cullen D."/>
            <person name="Grigoriev I.V."/>
            <person name="Hibbett D.S."/>
        </authorList>
    </citation>
    <scope>NUCLEOTIDE SEQUENCE</scope>
    <source>
        <strain evidence="5">FP-58527</strain>
    </source>
</reference>
<dbReference type="PROSITE" id="PS50115">
    <property type="entry name" value="ARFGAP"/>
    <property type="match status" value="1"/>
</dbReference>
<evidence type="ECO:0000256" key="1">
    <source>
        <dbReference type="PROSITE-ProRule" id="PRU00288"/>
    </source>
</evidence>
<dbReference type="CDD" id="cd08204">
    <property type="entry name" value="ArfGap"/>
    <property type="match status" value="1"/>
</dbReference>
<feature type="compositionally biased region" description="Polar residues" evidence="2">
    <location>
        <begin position="450"/>
        <end position="461"/>
    </location>
</feature>
<dbReference type="InterPro" id="IPR037278">
    <property type="entry name" value="ARFGAP/RecO"/>
</dbReference>
<dbReference type="PRINTS" id="PR00405">
    <property type="entry name" value="REVINTRACTNG"/>
</dbReference>
<dbReference type="SMART" id="SM00105">
    <property type="entry name" value="ArfGap"/>
    <property type="match status" value="1"/>
</dbReference>
<feature type="compositionally biased region" description="Pro residues" evidence="2">
    <location>
        <begin position="168"/>
        <end position="185"/>
    </location>
</feature>
<protein>
    <recommendedName>
        <fullName evidence="3">Arf-GAP domain-containing protein</fullName>
    </recommendedName>
</protein>
<dbReference type="HOGENOM" id="CLU_027009_1_0_1"/>
<feature type="compositionally biased region" description="Low complexity" evidence="2">
    <location>
        <begin position="462"/>
        <end position="474"/>
    </location>
</feature>
<dbReference type="OrthoDB" id="10266696at2759"/>
<dbReference type="Pfam" id="PF01412">
    <property type="entry name" value="ArfGap"/>
    <property type="match status" value="1"/>
</dbReference>
<dbReference type="InParanoid" id="S8DVX4"/>
<feature type="region of interest" description="Disordered" evidence="2">
    <location>
        <begin position="450"/>
        <end position="500"/>
    </location>
</feature>
<dbReference type="Proteomes" id="UP000015241">
    <property type="component" value="Unassembled WGS sequence"/>
</dbReference>
<feature type="domain" description="Arf-GAP" evidence="3">
    <location>
        <begin position="10"/>
        <end position="133"/>
    </location>
</feature>
<dbReference type="GO" id="GO:0005737">
    <property type="term" value="C:cytoplasm"/>
    <property type="evidence" value="ECO:0007669"/>
    <property type="project" value="TreeGrafter"/>
</dbReference>
<feature type="compositionally biased region" description="Polar residues" evidence="2">
    <location>
        <begin position="348"/>
        <end position="357"/>
    </location>
</feature>
<name>S8DVX4_FOMSC</name>
<dbReference type="SUPFAM" id="SSF57863">
    <property type="entry name" value="ArfGap/RecO-like zinc finger"/>
    <property type="match status" value="1"/>
</dbReference>
<keyword evidence="1" id="KW-0862">Zinc</keyword>
<dbReference type="Gene3D" id="1.10.220.150">
    <property type="entry name" value="Arf GTPase activating protein"/>
    <property type="match status" value="1"/>
</dbReference>
<dbReference type="STRING" id="743788.S8DVX4"/>
<sequence>MSKISAERNQRVLLELAGLPGNDACADCKGRNPRWASHNLGIFICMHCASIHRKMGTHISKVKSLTMDTWSRDQVEHMKNTGNVQSNSYYNPDEKRHPPPTNMVDSERDSELEKFIRAKYEYKSFINRGAAAAALLGPSRSASRLPPSLQPRSQTAPIPVATASSATVPPPVPPKQNPSPAPPLSAMPSSTPAQPTFVTQSTLSSGAQFRSASQPVASSASTFTPQPSFASGLQAQPTSQHGAQQSPTWAALASLQASSTSAQPSFASPQTLQTQQSIAPFSMSTQTNPYSGLSPSPSSPFPSSLFSTAMSFNQGGVPRSVSLGTGLALNVNVGPAMGSNLTPGGASPYQTQATLGMSSPFQTSSSPFQPQPSAASPFQPQASTSPFQQQPGLGLGFSAPNPYAGLSASPMGGGPFAGQPTGAFHPQSSPFMQASPLQPLFSQQQLVQTPMQTNPNTNPFFQVQQGQQQGQPQGYAPSPFGQQQQQQQQPMYGAGNPFNNWQAQQQSMGFAGQPWTGM</sequence>
<evidence type="ECO:0000313" key="4">
    <source>
        <dbReference type="EMBL" id="EPS95338.1"/>
    </source>
</evidence>
<evidence type="ECO:0000313" key="5">
    <source>
        <dbReference type="Proteomes" id="UP000015241"/>
    </source>
</evidence>
<feature type="region of interest" description="Disordered" evidence="2">
    <location>
        <begin position="342"/>
        <end position="434"/>
    </location>
</feature>
<dbReference type="EMBL" id="KE504209">
    <property type="protein sequence ID" value="EPS95338.1"/>
    <property type="molecule type" value="Genomic_DNA"/>
</dbReference>
<dbReference type="AlphaFoldDB" id="S8DVX4"/>